<dbReference type="GO" id="GO:0003887">
    <property type="term" value="F:DNA-directed DNA polymerase activity"/>
    <property type="evidence" value="ECO:0007669"/>
    <property type="project" value="InterPro"/>
</dbReference>
<name>A0A940YEU9_9BURK</name>
<dbReference type="SUPFAM" id="SSF102400">
    <property type="entry name" value="DNA polymerase III chi subunit"/>
    <property type="match status" value="1"/>
</dbReference>
<proteinExistence type="predicted"/>
<keyword evidence="2" id="KW-1185">Reference proteome</keyword>
<reference evidence="1 2" key="1">
    <citation type="submission" date="2021-04" db="EMBL/GenBank/DDBJ databases">
        <title>The genome sequence of Ideonella sp. 3Y2.</title>
        <authorList>
            <person name="Liu Y."/>
        </authorList>
    </citation>
    <scope>NUCLEOTIDE SEQUENCE [LARGE SCALE GENOMIC DNA]</scope>
    <source>
        <strain evidence="1 2">3Y2</strain>
    </source>
</reference>
<dbReference type="Gene3D" id="3.40.50.10110">
    <property type="entry name" value="DNA polymerase III subunit chi"/>
    <property type="match status" value="1"/>
</dbReference>
<evidence type="ECO:0000313" key="1">
    <source>
        <dbReference type="EMBL" id="MBQ0931257.1"/>
    </source>
</evidence>
<dbReference type="InterPro" id="IPR036768">
    <property type="entry name" value="PolIII_chi_sf"/>
</dbReference>
<protein>
    <submittedName>
        <fullName evidence="1">DNA polymerase III subunit chi</fullName>
    </submittedName>
</protein>
<dbReference type="Proteomes" id="UP000676246">
    <property type="component" value="Unassembled WGS sequence"/>
</dbReference>
<dbReference type="GO" id="GO:0003677">
    <property type="term" value="F:DNA binding"/>
    <property type="evidence" value="ECO:0007669"/>
    <property type="project" value="InterPro"/>
</dbReference>
<sequence>MRFFTGVDEPLALALRLVRKRHREGGRTAVFGPAALLARLDQALWSEPPLEFLPHLRLRPGDPLPADAALTPVWLLEQPAPDLACDSAVNLGFDQVDALTGFERVAEIVATETQARAAGQQRWRRYKALGVTIHHHPQDGARPD</sequence>
<gene>
    <name evidence="1" type="ORF">KAK03_12240</name>
</gene>
<dbReference type="PANTHER" id="PTHR38767">
    <property type="entry name" value="DNA POLYMERASE III SUBUNIT CHI"/>
    <property type="match status" value="1"/>
</dbReference>
<evidence type="ECO:0000313" key="2">
    <source>
        <dbReference type="Proteomes" id="UP000676246"/>
    </source>
</evidence>
<dbReference type="Pfam" id="PF04364">
    <property type="entry name" value="DNA_pol3_chi"/>
    <property type="match status" value="1"/>
</dbReference>
<dbReference type="EMBL" id="JAGQDD010000008">
    <property type="protein sequence ID" value="MBQ0931257.1"/>
    <property type="molecule type" value="Genomic_DNA"/>
</dbReference>
<dbReference type="AlphaFoldDB" id="A0A940YEU9"/>
<dbReference type="GO" id="GO:0006260">
    <property type="term" value="P:DNA replication"/>
    <property type="evidence" value="ECO:0007669"/>
    <property type="project" value="InterPro"/>
</dbReference>
<dbReference type="RefSeq" id="WP_210854245.1">
    <property type="nucleotide sequence ID" value="NZ_JAGQDD010000008.1"/>
</dbReference>
<organism evidence="1 2">
    <name type="scientific">Ideonella alba</name>
    <dbReference type="NCBI Taxonomy" id="2824118"/>
    <lineage>
        <taxon>Bacteria</taxon>
        <taxon>Pseudomonadati</taxon>
        <taxon>Pseudomonadota</taxon>
        <taxon>Betaproteobacteria</taxon>
        <taxon>Burkholderiales</taxon>
        <taxon>Sphaerotilaceae</taxon>
        <taxon>Ideonella</taxon>
    </lineage>
</organism>
<dbReference type="GO" id="GO:0032298">
    <property type="term" value="P:positive regulation of DNA-templated DNA replication initiation"/>
    <property type="evidence" value="ECO:0007669"/>
    <property type="project" value="TreeGrafter"/>
</dbReference>
<dbReference type="PANTHER" id="PTHR38767:SF1">
    <property type="entry name" value="DNA POLYMERASE III SUBUNIT CHI"/>
    <property type="match status" value="1"/>
</dbReference>
<accession>A0A940YEU9</accession>
<comment type="caution">
    <text evidence="1">The sequence shown here is derived from an EMBL/GenBank/DDBJ whole genome shotgun (WGS) entry which is preliminary data.</text>
</comment>
<dbReference type="InterPro" id="IPR007459">
    <property type="entry name" value="DNA_pol3_chi"/>
</dbReference>